<keyword evidence="3" id="KW-1185">Reference proteome</keyword>
<dbReference type="Proteomes" id="UP000003639">
    <property type="component" value="Unassembled WGS sequence"/>
</dbReference>
<dbReference type="SUPFAM" id="SSF53850">
    <property type="entry name" value="Periplasmic binding protein-like II"/>
    <property type="match status" value="1"/>
</dbReference>
<dbReference type="Gene3D" id="3.40.190.10">
    <property type="entry name" value="Periplasmic binding protein-like II"/>
    <property type="match status" value="2"/>
</dbReference>
<sequence length="752" mass="79650">MKRIIALALSLALLLGLAAGCGQESGSETAMGRYIEEQGPVLENVHLAGGLRRLENGDLSLLAQMSEESGLGYYRYVFPADGGEPQRTALKGLPALLGENGYVRTLTEGADGTIYVLYASGTKSSLVARSTDGVTFEPIDIPDLAAPQQTPEGGDAGSAGSVVLGGSSADISVTEEGVSVVSFDGQKYVSGILPLSDGFLLMFSTPGASRYSADGTLVAEYPGMPTPGSTAVWENTLIMLNQDSSALVTYDLETGRQSGTYSYDGLGFLTAVGLDSDGIFLADTTGIYRQSLDGKLWERLVDGGLTTLVMPNVTIAGLVGDGGDGFHALLSTGENTFQLMHYIFDPNTPTNPDTELTVFSLKDNSTIRQTIGEFQRRNPNVRVNFRVALDENASATTEDIIRSLNTEILSGNGPDILLLDGLPVDSYIEKGVLTDMTALIDRMVAENGLMSNLMGAYARDGKIYGAPARFTLPVMMGSTEEVAAVTSLEDLLKLTQAGEQDEPPFLRAPQTLWDEEGTGMLMEFYDVSASAFLNQDGVDEAALADYFRTVLALDESVKRYSPESNDAALTMVASVSSNGGGYEIVDMGAYDLQAGFARFHCTTLSGIYGLENICSNLSQKGYGLDSLFGRGQYTPVGAVGILSTSSQQELAASFVEMLLSPTVQDSYLSDGFPVNGSSLEKLVQETLTSEDGTVESDMGFLDLCGTLDTPILTDQVVKEAVLDQISGLLSGSLTPEDAAAAVVEKVSLYLAE</sequence>
<dbReference type="SUPFAM" id="SSF82171">
    <property type="entry name" value="DPP6 N-terminal domain-like"/>
    <property type="match status" value="1"/>
</dbReference>
<dbReference type="EMBL" id="AAXG02000001">
    <property type="protein sequence ID" value="EDN02008.1"/>
    <property type="molecule type" value="Genomic_DNA"/>
</dbReference>
<dbReference type="PANTHER" id="PTHR43649">
    <property type="entry name" value="ARABINOSE-BINDING PROTEIN-RELATED"/>
    <property type="match status" value="1"/>
</dbReference>
<feature type="signal peptide" evidence="1">
    <location>
        <begin position="1"/>
        <end position="18"/>
    </location>
</feature>
<accession>A6NPA5</accession>
<comment type="caution">
    <text evidence="2">The sequence shown here is derived from an EMBL/GenBank/DDBJ whole genome shotgun (WGS) entry which is preliminary data.</text>
</comment>
<name>A6NPA5_9FIRM</name>
<evidence type="ECO:0000313" key="3">
    <source>
        <dbReference type="Proteomes" id="UP000003639"/>
    </source>
</evidence>
<dbReference type="eggNOG" id="COG1653">
    <property type="taxonomic scope" value="Bacteria"/>
</dbReference>
<evidence type="ECO:0000313" key="2">
    <source>
        <dbReference type="EMBL" id="EDN02008.1"/>
    </source>
</evidence>
<dbReference type="InterPro" id="IPR006059">
    <property type="entry name" value="SBP"/>
</dbReference>
<keyword evidence="1" id="KW-0732">Signal</keyword>
<evidence type="ECO:0000256" key="1">
    <source>
        <dbReference type="SAM" id="SignalP"/>
    </source>
</evidence>
<evidence type="ECO:0008006" key="4">
    <source>
        <dbReference type="Google" id="ProtNLM"/>
    </source>
</evidence>
<proteinExistence type="predicted"/>
<dbReference type="STRING" id="411467.BACCAP_00041"/>
<dbReference type="AlphaFoldDB" id="A6NPA5"/>
<dbReference type="PROSITE" id="PS51257">
    <property type="entry name" value="PROKAR_LIPOPROTEIN"/>
    <property type="match status" value="1"/>
</dbReference>
<organism evidence="2 3">
    <name type="scientific">Pseudoflavonifractor capillosus ATCC 29799</name>
    <dbReference type="NCBI Taxonomy" id="411467"/>
    <lineage>
        <taxon>Bacteria</taxon>
        <taxon>Bacillati</taxon>
        <taxon>Bacillota</taxon>
        <taxon>Clostridia</taxon>
        <taxon>Eubacteriales</taxon>
        <taxon>Oscillospiraceae</taxon>
        <taxon>Pseudoflavonifractor</taxon>
    </lineage>
</organism>
<feature type="chain" id="PRO_5039711718" description="ABC transporter, solute-binding protein" evidence="1">
    <location>
        <begin position="19"/>
        <end position="752"/>
    </location>
</feature>
<dbReference type="InterPro" id="IPR050490">
    <property type="entry name" value="Bact_solute-bd_prot1"/>
</dbReference>
<reference evidence="2 3" key="1">
    <citation type="submission" date="2007-04" db="EMBL/GenBank/DDBJ databases">
        <authorList>
            <person name="Fulton L."/>
            <person name="Clifton S."/>
            <person name="Fulton B."/>
            <person name="Xu J."/>
            <person name="Minx P."/>
            <person name="Pepin K.H."/>
            <person name="Johnson M."/>
            <person name="Thiruvilangam P."/>
            <person name="Bhonagiri V."/>
            <person name="Nash W.E."/>
            <person name="Mardis E.R."/>
            <person name="Wilson R.K."/>
        </authorList>
    </citation>
    <scope>NUCLEOTIDE SEQUENCE [LARGE SCALE GENOMIC DNA]</scope>
    <source>
        <strain evidence="2 3">ATCC 29799</strain>
    </source>
</reference>
<reference evidence="2 3" key="2">
    <citation type="submission" date="2007-06" db="EMBL/GenBank/DDBJ databases">
        <title>Draft genome sequence of Pseudoflavonifractor capillosus ATCC 29799.</title>
        <authorList>
            <person name="Sudarsanam P."/>
            <person name="Ley R."/>
            <person name="Guruge J."/>
            <person name="Turnbaugh P.J."/>
            <person name="Mahowald M."/>
            <person name="Liep D."/>
            <person name="Gordon J."/>
        </authorList>
    </citation>
    <scope>NUCLEOTIDE SEQUENCE [LARGE SCALE GENOMIC DNA]</scope>
    <source>
        <strain evidence="2 3">ATCC 29799</strain>
    </source>
</reference>
<dbReference type="RefSeq" id="WP_006570607.1">
    <property type="nucleotide sequence ID" value="NZ_AAXG02000001.1"/>
</dbReference>
<dbReference type="OrthoDB" id="2081033at2"/>
<gene>
    <name evidence="2" type="ORF">BACCAP_00041</name>
</gene>
<protein>
    <recommendedName>
        <fullName evidence="4">ABC transporter, solute-binding protein</fullName>
    </recommendedName>
</protein>
<dbReference type="Pfam" id="PF13416">
    <property type="entry name" value="SBP_bac_8"/>
    <property type="match status" value="1"/>
</dbReference>